<organism evidence="5 6">
    <name type="scientific">Jeotgalibacillus marinus</name>
    <dbReference type="NCBI Taxonomy" id="86667"/>
    <lineage>
        <taxon>Bacteria</taxon>
        <taxon>Bacillati</taxon>
        <taxon>Bacillota</taxon>
        <taxon>Bacilli</taxon>
        <taxon>Bacillales</taxon>
        <taxon>Caryophanaceae</taxon>
        <taxon>Jeotgalibacillus</taxon>
    </lineage>
</organism>
<dbReference type="RefSeq" id="WP_367780982.1">
    <property type="nucleotide sequence ID" value="NZ_JBFMIA010000160.1"/>
</dbReference>
<dbReference type="PANTHER" id="PTHR39344">
    <property type="entry name" value="UPF0182 PROTEIN SLL1060"/>
    <property type="match status" value="1"/>
</dbReference>
<evidence type="ECO:0000256" key="1">
    <source>
        <dbReference type="ARBA" id="ARBA00022475"/>
    </source>
</evidence>
<reference evidence="5 6" key="1">
    <citation type="journal article" date="1979" name="Int. J. Syst. Evol. Microbiol.">
        <title>Bacillus globisporus subsp. marinus subsp. nov.</title>
        <authorList>
            <person name="Liu H."/>
        </authorList>
    </citation>
    <scope>NUCLEOTIDE SEQUENCE [LARGE SCALE GENOMIC DNA]</scope>
    <source>
        <strain evidence="5 6">DSM 1297</strain>
    </source>
</reference>
<keyword evidence="3" id="KW-1133">Transmembrane helix</keyword>
<evidence type="ECO:0000256" key="2">
    <source>
        <dbReference type="ARBA" id="ARBA00022692"/>
    </source>
</evidence>
<dbReference type="EMBL" id="JBFMIA010000160">
    <property type="protein sequence ID" value="MEW9503507.1"/>
    <property type="molecule type" value="Genomic_DNA"/>
</dbReference>
<protein>
    <submittedName>
        <fullName evidence="5">UPF0182 family protein</fullName>
    </submittedName>
</protein>
<feature type="non-terminal residue" evidence="5">
    <location>
        <position position="1"/>
    </location>
</feature>
<keyword evidence="1" id="KW-1003">Cell membrane</keyword>
<dbReference type="InterPro" id="IPR005372">
    <property type="entry name" value="UPF0182"/>
</dbReference>
<evidence type="ECO:0000313" key="6">
    <source>
        <dbReference type="Proteomes" id="UP001556040"/>
    </source>
</evidence>
<dbReference type="PANTHER" id="PTHR39344:SF1">
    <property type="entry name" value="UPF0182 PROTEIN SLL1060"/>
    <property type="match status" value="1"/>
</dbReference>
<gene>
    <name evidence="5" type="ORF">AB1471_17375</name>
</gene>
<sequence length="90" mass="10508">FNYIRNSVKVVVDAYNGVVNFYVADASDPIIQTWQKIFPALFKPLDQLPAAIVSHLRYPVDLFNAQSDQLITYHMTDPQVFYNREDQWQV</sequence>
<keyword evidence="2" id="KW-0812">Transmembrane</keyword>
<feature type="non-terminal residue" evidence="5">
    <location>
        <position position="90"/>
    </location>
</feature>
<proteinExistence type="predicted"/>
<dbReference type="Pfam" id="PF03699">
    <property type="entry name" value="UPF0182"/>
    <property type="match status" value="1"/>
</dbReference>
<evidence type="ECO:0000313" key="5">
    <source>
        <dbReference type="EMBL" id="MEW9503507.1"/>
    </source>
</evidence>
<keyword evidence="6" id="KW-1185">Reference proteome</keyword>
<keyword evidence="4" id="KW-0472">Membrane</keyword>
<evidence type="ECO:0000256" key="3">
    <source>
        <dbReference type="ARBA" id="ARBA00022989"/>
    </source>
</evidence>
<evidence type="ECO:0000256" key="4">
    <source>
        <dbReference type="ARBA" id="ARBA00023136"/>
    </source>
</evidence>
<comment type="caution">
    <text evidence="5">The sequence shown here is derived from an EMBL/GenBank/DDBJ whole genome shotgun (WGS) entry which is preliminary data.</text>
</comment>
<accession>A0ABV3Q838</accession>
<dbReference type="Proteomes" id="UP001556040">
    <property type="component" value="Unassembled WGS sequence"/>
</dbReference>
<name>A0ABV3Q838_9BACL</name>